<dbReference type="AlphaFoldDB" id="A0AAW2ZBF2"/>
<evidence type="ECO:0000313" key="3">
    <source>
        <dbReference type="Proteomes" id="UP001431209"/>
    </source>
</evidence>
<keyword evidence="1" id="KW-0472">Membrane</keyword>
<gene>
    <name evidence="2" type="ORF">AKO1_001413</name>
</gene>
<feature type="transmembrane region" description="Helical" evidence="1">
    <location>
        <begin position="20"/>
        <end position="40"/>
    </location>
</feature>
<comment type="caution">
    <text evidence="2">The sequence shown here is derived from an EMBL/GenBank/DDBJ whole genome shotgun (WGS) entry which is preliminary data.</text>
</comment>
<accession>A0AAW2ZBF2</accession>
<evidence type="ECO:0000256" key="1">
    <source>
        <dbReference type="SAM" id="Phobius"/>
    </source>
</evidence>
<reference evidence="2 3" key="1">
    <citation type="submission" date="2024-03" db="EMBL/GenBank/DDBJ databases">
        <title>The Acrasis kona genome and developmental transcriptomes reveal deep origins of eukaryotic multicellular pathways.</title>
        <authorList>
            <person name="Sheikh S."/>
            <person name="Fu C.-J."/>
            <person name="Brown M.W."/>
            <person name="Baldauf S.L."/>
        </authorList>
    </citation>
    <scope>NUCLEOTIDE SEQUENCE [LARGE SCALE GENOMIC DNA]</scope>
    <source>
        <strain evidence="2 3">ATCC MYA-3509</strain>
    </source>
</reference>
<feature type="transmembrane region" description="Helical" evidence="1">
    <location>
        <begin position="61"/>
        <end position="84"/>
    </location>
</feature>
<keyword evidence="1" id="KW-1133">Transmembrane helix</keyword>
<feature type="transmembrane region" description="Helical" evidence="1">
    <location>
        <begin position="104"/>
        <end position="121"/>
    </location>
</feature>
<dbReference type="EMBL" id="JAOPGA020001250">
    <property type="protein sequence ID" value="KAL0486597.1"/>
    <property type="molecule type" value="Genomic_DNA"/>
</dbReference>
<organism evidence="2 3">
    <name type="scientific">Acrasis kona</name>
    <dbReference type="NCBI Taxonomy" id="1008807"/>
    <lineage>
        <taxon>Eukaryota</taxon>
        <taxon>Discoba</taxon>
        <taxon>Heterolobosea</taxon>
        <taxon>Tetramitia</taxon>
        <taxon>Eutetramitia</taxon>
        <taxon>Acrasidae</taxon>
        <taxon>Acrasis</taxon>
    </lineage>
</organism>
<evidence type="ECO:0000313" key="2">
    <source>
        <dbReference type="EMBL" id="KAL0486597.1"/>
    </source>
</evidence>
<name>A0AAW2ZBF2_9EUKA</name>
<keyword evidence="1" id="KW-0812">Transmembrane</keyword>
<proteinExistence type="predicted"/>
<feature type="transmembrane region" description="Helical" evidence="1">
    <location>
        <begin position="133"/>
        <end position="151"/>
    </location>
</feature>
<sequence length="157" mass="18370">MSTKTAPHKQGQPLPTFWKYTLGLETIICLVTALYMVVMPEHYIRTVLGIKTNDTEVTDNIYILIVQLASTITACYVYLLYHMIFDNATNVVERRIMFKYLQKAMLFGDIVIVIHSSWLYYNKPEKRTMEMIATLGMATFWGVFRWVYIVTCDKFNK</sequence>
<keyword evidence="3" id="KW-1185">Reference proteome</keyword>
<dbReference type="Proteomes" id="UP001431209">
    <property type="component" value="Unassembled WGS sequence"/>
</dbReference>
<protein>
    <submittedName>
        <fullName evidence="2">RIBA3</fullName>
    </submittedName>
</protein>